<dbReference type="PANTHER" id="PTHR30386:SF28">
    <property type="entry name" value="EXPORTED PROTEIN"/>
    <property type="match status" value="1"/>
</dbReference>
<feature type="coiled-coil region" evidence="1">
    <location>
        <begin position="116"/>
        <end position="161"/>
    </location>
</feature>
<dbReference type="InterPro" id="IPR050739">
    <property type="entry name" value="MFP"/>
</dbReference>
<dbReference type="Gene3D" id="2.40.50.100">
    <property type="match status" value="1"/>
</dbReference>
<dbReference type="AlphaFoldDB" id="A0A482PVJ3"/>
<dbReference type="Gene3D" id="2.40.30.170">
    <property type="match status" value="1"/>
</dbReference>
<sequence length="419" mass="46995">MSNSLFRKEALEANKAKSIGSVALYCPPWRWVIISLAGLVTVATLLLVFFGSYTKRETMTGALVPVDGVIDIVAVSAGTIVELPIQEGQSVKKGSTIATLSSEISTRYGQTRESIARQLSLQNDALEQELKNLDILSAETLRGDENQKNFLEQQLKKLEGIYASRLRQVRLAEGQLKKLKLMRDEGYASNRQVEEQEVSLLEAQSRAQDVARQQIDLQQQLTRVLQQMREHPINKIDKINDINRRLSELKQAMMENESRRSIVLNAPLNATIASVLVKQGQMVNAGQTVASLLPENAALQARMMVSSRAIGFIVPGQRVTLRYQAYPWQKFGQQYGVVSDVSRVSLSPQEVSAITGNSQVNEQHYIVKVKLDKQFIHAYGQQVKLQPGSALEADFLIDKRRLYEWVLEPLYALRRSSTL</sequence>
<evidence type="ECO:0000256" key="1">
    <source>
        <dbReference type="SAM" id="Coils"/>
    </source>
</evidence>
<protein>
    <submittedName>
        <fullName evidence="4">HlyD family efflux transporter periplasmic adaptor subunit</fullName>
    </submittedName>
</protein>
<gene>
    <name evidence="4" type="ORF">E2R62_24130</name>
</gene>
<organism evidence="4">
    <name type="scientific">Citrobacter rodentium</name>
    <dbReference type="NCBI Taxonomy" id="67825"/>
    <lineage>
        <taxon>Bacteria</taxon>
        <taxon>Pseudomonadati</taxon>
        <taxon>Pseudomonadota</taxon>
        <taxon>Gammaproteobacteria</taxon>
        <taxon>Enterobacterales</taxon>
        <taxon>Enterobacteriaceae</taxon>
        <taxon>Citrobacter</taxon>
    </lineage>
</organism>
<feature type="domain" description="AprE-like beta-barrel" evidence="3">
    <location>
        <begin position="301"/>
        <end position="395"/>
    </location>
</feature>
<dbReference type="PRINTS" id="PR01490">
    <property type="entry name" value="RTXTOXIND"/>
</dbReference>
<keyword evidence="2" id="KW-0472">Membrane</keyword>
<name>A0A482PVJ3_CITRO</name>
<dbReference type="PANTHER" id="PTHR30386">
    <property type="entry name" value="MEMBRANE FUSION SUBUNIT OF EMRAB-TOLC MULTIDRUG EFFLUX PUMP"/>
    <property type="match status" value="1"/>
</dbReference>
<dbReference type="InterPro" id="IPR058982">
    <property type="entry name" value="Beta-barrel_AprE"/>
</dbReference>
<dbReference type="Pfam" id="PF26002">
    <property type="entry name" value="Beta-barrel_AprE"/>
    <property type="match status" value="1"/>
</dbReference>
<keyword evidence="2" id="KW-1133">Transmembrane helix</keyword>
<reference evidence="4" key="1">
    <citation type="submission" date="2019-03" db="EMBL/GenBank/DDBJ databases">
        <title>Complete genome sequence of enteropathogenic Citrobacter rodentium strain DBS100.</title>
        <authorList>
            <person name="Popov G."/>
            <person name="Fiebig A."/>
            <person name="Shideler S."/>
            <person name="Coombes B."/>
            <person name="Savchenko A."/>
        </authorList>
    </citation>
    <scope>NUCLEOTIDE SEQUENCE</scope>
    <source>
        <strain evidence="4">DBS100</strain>
    </source>
</reference>
<accession>A0A482PVJ3</accession>
<keyword evidence="2" id="KW-0812">Transmembrane</keyword>
<feature type="transmembrane region" description="Helical" evidence="2">
    <location>
        <begin position="31"/>
        <end position="50"/>
    </location>
</feature>
<evidence type="ECO:0000313" key="4">
    <source>
        <dbReference type="EMBL" id="QBY32142.1"/>
    </source>
</evidence>
<dbReference type="EMBL" id="CP038008">
    <property type="protein sequence ID" value="QBY32142.1"/>
    <property type="molecule type" value="Genomic_DNA"/>
</dbReference>
<evidence type="ECO:0000259" key="3">
    <source>
        <dbReference type="Pfam" id="PF26002"/>
    </source>
</evidence>
<keyword evidence="1" id="KW-0175">Coiled coil</keyword>
<proteinExistence type="predicted"/>
<evidence type="ECO:0000256" key="2">
    <source>
        <dbReference type="SAM" id="Phobius"/>
    </source>
</evidence>